<proteinExistence type="predicted"/>
<dbReference type="Proteomes" id="UP000321947">
    <property type="component" value="Unassembled WGS sequence"/>
</dbReference>
<keyword evidence="1" id="KW-0808">Transferase</keyword>
<dbReference type="EMBL" id="SSTD01015793">
    <property type="protein sequence ID" value="TYK02201.1"/>
    <property type="molecule type" value="Genomic_DNA"/>
</dbReference>
<organism evidence="1 2">
    <name type="scientific">Cucumis melo var. makuwa</name>
    <name type="common">Oriental melon</name>
    <dbReference type="NCBI Taxonomy" id="1194695"/>
    <lineage>
        <taxon>Eukaryota</taxon>
        <taxon>Viridiplantae</taxon>
        <taxon>Streptophyta</taxon>
        <taxon>Embryophyta</taxon>
        <taxon>Tracheophyta</taxon>
        <taxon>Spermatophyta</taxon>
        <taxon>Magnoliopsida</taxon>
        <taxon>eudicotyledons</taxon>
        <taxon>Gunneridae</taxon>
        <taxon>Pentapetalae</taxon>
        <taxon>rosids</taxon>
        <taxon>fabids</taxon>
        <taxon>Cucurbitales</taxon>
        <taxon>Cucurbitaceae</taxon>
        <taxon>Benincaseae</taxon>
        <taxon>Cucumis</taxon>
    </lineage>
</organism>
<sequence length="224" mass="25782">MPQGDPTTRLIPNVPLYVSRCIAFVHSYGPNQTKFTPRALLCLHWVCPSPARTDMLVSENIEVQAMMKFQKYNRGTRSYTEYPMYSFLSYSNLSFKFKVFTASLDTATIPKNIHMGVEIPEWKTTVMEEMGALKRIICGIFVLFLKGIQQLVNKDWPIHQFDVKNAFLNGELEEVYMAVARSKERISVSQRKYTIDLLKETSMTGYRPANTPIEFNVKLEDSVD</sequence>
<name>A0A5D3BR40_CUCMM</name>
<evidence type="ECO:0000313" key="2">
    <source>
        <dbReference type="Proteomes" id="UP000321947"/>
    </source>
</evidence>
<dbReference type="AlphaFoldDB" id="A0A5D3BR40"/>
<evidence type="ECO:0000313" key="1">
    <source>
        <dbReference type="EMBL" id="TYK02201.1"/>
    </source>
</evidence>
<gene>
    <name evidence="1" type="ORF">E5676_scaffold2454G00030</name>
</gene>
<dbReference type="GO" id="GO:0003964">
    <property type="term" value="F:RNA-directed DNA polymerase activity"/>
    <property type="evidence" value="ECO:0007669"/>
    <property type="project" value="UniProtKB-KW"/>
</dbReference>
<accession>A0A5D3BR40</accession>
<protein>
    <submittedName>
        <fullName evidence="1">Reverse transcriptase</fullName>
    </submittedName>
</protein>
<keyword evidence="1" id="KW-0695">RNA-directed DNA polymerase</keyword>
<keyword evidence="1" id="KW-0548">Nucleotidyltransferase</keyword>
<comment type="caution">
    <text evidence="1">The sequence shown here is derived from an EMBL/GenBank/DDBJ whole genome shotgun (WGS) entry which is preliminary data.</text>
</comment>
<reference evidence="1 2" key="1">
    <citation type="submission" date="2019-08" db="EMBL/GenBank/DDBJ databases">
        <title>Draft genome sequences of two oriental melons (Cucumis melo L. var makuwa).</title>
        <authorList>
            <person name="Kwon S.-Y."/>
        </authorList>
    </citation>
    <scope>NUCLEOTIDE SEQUENCE [LARGE SCALE GENOMIC DNA]</scope>
    <source>
        <strain evidence="2">cv. Chang Bougi</strain>
        <tissue evidence="1">Leaf</tissue>
    </source>
</reference>